<accession>A0A364P387</accession>
<keyword evidence="1" id="KW-0175">Coiled coil</keyword>
<dbReference type="RefSeq" id="WP_112141992.1">
    <property type="nucleotide sequence ID" value="NZ_PGTO01000001.1"/>
</dbReference>
<feature type="coiled-coil region" evidence="1">
    <location>
        <begin position="58"/>
        <end position="85"/>
    </location>
</feature>
<keyword evidence="5" id="KW-1185">Reference proteome</keyword>
<comment type="caution">
    <text evidence="4">The sequence shown here is derived from an EMBL/GenBank/DDBJ whole genome shotgun (WGS) entry which is preliminary data.</text>
</comment>
<dbReference type="InterPro" id="IPR024498">
    <property type="entry name" value="DUF2786"/>
</dbReference>
<feature type="coiled-coil region" evidence="1">
    <location>
        <begin position="109"/>
        <end position="175"/>
    </location>
</feature>
<dbReference type="Pfam" id="PF10979">
    <property type="entry name" value="DUF2786"/>
    <property type="match status" value="1"/>
</dbReference>
<dbReference type="Proteomes" id="UP000251075">
    <property type="component" value="Unassembled WGS sequence"/>
</dbReference>
<evidence type="ECO:0000313" key="4">
    <source>
        <dbReference type="EMBL" id="RAU23761.1"/>
    </source>
</evidence>
<evidence type="ECO:0000259" key="3">
    <source>
        <dbReference type="Pfam" id="PF10979"/>
    </source>
</evidence>
<gene>
    <name evidence="4" type="ORF">CU669_01300</name>
</gene>
<feature type="region of interest" description="Disordered" evidence="2">
    <location>
        <begin position="207"/>
        <end position="240"/>
    </location>
</feature>
<evidence type="ECO:0000256" key="1">
    <source>
        <dbReference type="SAM" id="Coils"/>
    </source>
</evidence>
<evidence type="ECO:0000256" key="2">
    <source>
        <dbReference type="SAM" id="MobiDB-lite"/>
    </source>
</evidence>
<name>A0A364P387_9PROT</name>
<dbReference type="AlphaFoldDB" id="A0A364P387"/>
<dbReference type="EMBL" id="PGTO01000001">
    <property type="protein sequence ID" value="RAU23761.1"/>
    <property type="molecule type" value="Genomic_DNA"/>
</dbReference>
<reference evidence="4 5" key="1">
    <citation type="submission" date="2017-11" db="EMBL/GenBank/DDBJ databases">
        <title>Draft genome sequence of magnetotactic bacterium Magnetospirillum kuznetsovii LBB-42.</title>
        <authorList>
            <person name="Grouzdev D.S."/>
            <person name="Rysina M.S."/>
            <person name="Baslerov R.V."/>
            <person name="Koziaeva V."/>
        </authorList>
    </citation>
    <scope>NUCLEOTIDE SEQUENCE [LARGE SCALE GENOMIC DNA]</scope>
    <source>
        <strain evidence="4 5">LBB-42</strain>
    </source>
</reference>
<organism evidence="4 5">
    <name type="scientific">Paramagnetospirillum kuznetsovii</name>
    <dbReference type="NCBI Taxonomy" id="2053833"/>
    <lineage>
        <taxon>Bacteria</taxon>
        <taxon>Pseudomonadati</taxon>
        <taxon>Pseudomonadota</taxon>
        <taxon>Alphaproteobacteria</taxon>
        <taxon>Rhodospirillales</taxon>
        <taxon>Magnetospirillaceae</taxon>
        <taxon>Paramagnetospirillum</taxon>
    </lineage>
</organism>
<dbReference type="OrthoDB" id="7355451at2"/>
<protein>
    <submittedName>
        <fullName evidence="4">Metalloendopeptidase</fullName>
    </submittedName>
</protein>
<proteinExistence type="predicted"/>
<feature type="domain" description="DUF2786" evidence="3">
    <location>
        <begin position="4"/>
        <end position="38"/>
    </location>
</feature>
<sequence>MDVQRLAKVLAMAASDNEAEALHAVRTAKRLLDNAGLDFVALAERMSAAGPMTSSSRVEDLEDAVFDLRNEIRHLRSENERLRQGQPVAAPAAPNLADAAATLRLQVELDTARQTLARHRADAEAAELALRADLTQAIAAMERLTEQYGEIKSRNDRLEAENRRLTLVASAVKAELDERMADRIHPLPTPTLRPDSIARPEPMARIEAKSKVEAPPPRRAAPHSAASRAKPTPANQYALF</sequence>
<evidence type="ECO:0000313" key="5">
    <source>
        <dbReference type="Proteomes" id="UP000251075"/>
    </source>
</evidence>